<name>A0A9W8IA86_9FUNG</name>
<accession>A0A9W8IA86</accession>
<sequence length="433" mass="48030">MSTLDGKRFFVYVSYRPRAVALVPVNALSNSAGTFLSVRIRQDSRSYSEGEVKVEITIERVSTHLQFYSPLDIDAVYGCAGIIDYQNDTYIFLVTRCQYVCNFSELNKGQPSKPVFRVVQVTALSLTDSIFDSQAYRRMPGAMYDEVAQGDMDIYGITNPCTQMTSFLENGAFFFSPAFDITRNLQSQQLRSIVADDPHICDPDIKFQWNSTMLQVFTDYCMHMCGTSTRQQFESADYTVSLIQGAVESIYLPQGVGAQSNGSNSGAACFLISRSSSMRSGMRFLTRGVDDEGGVANEVETEVILVTPSLTMSHVQVRGSVPVFWTQEGLQIGSHKVRITRSAKATLPATKRHFSDLLSRYRRVNVISLLKQHSVPGDYGGVEAADPGMIAHGVGTSEADLGRFYKVMIDSMGLPKSLISFDEFDYNYEVRGG</sequence>
<dbReference type="OrthoDB" id="405996at2759"/>
<gene>
    <name evidence="2" type="primary">syj1_1</name>
    <name evidence="2" type="ORF">IWW36_005423</name>
</gene>
<dbReference type="Pfam" id="PF02383">
    <property type="entry name" value="Syja_N"/>
    <property type="match status" value="1"/>
</dbReference>
<evidence type="ECO:0000259" key="1">
    <source>
        <dbReference type="PROSITE" id="PS50275"/>
    </source>
</evidence>
<organism evidence="2 3">
    <name type="scientific">Coemansia brasiliensis</name>
    <dbReference type="NCBI Taxonomy" id="2650707"/>
    <lineage>
        <taxon>Eukaryota</taxon>
        <taxon>Fungi</taxon>
        <taxon>Fungi incertae sedis</taxon>
        <taxon>Zoopagomycota</taxon>
        <taxon>Kickxellomycotina</taxon>
        <taxon>Kickxellomycetes</taxon>
        <taxon>Kickxellales</taxon>
        <taxon>Kickxellaceae</taxon>
        <taxon>Coemansia</taxon>
    </lineage>
</organism>
<evidence type="ECO:0000313" key="3">
    <source>
        <dbReference type="Proteomes" id="UP001139887"/>
    </source>
</evidence>
<comment type="caution">
    <text evidence="2">The sequence shown here is derived from an EMBL/GenBank/DDBJ whole genome shotgun (WGS) entry which is preliminary data.</text>
</comment>
<reference evidence="2" key="1">
    <citation type="submission" date="2022-07" db="EMBL/GenBank/DDBJ databases">
        <title>Phylogenomic reconstructions and comparative analyses of Kickxellomycotina fungi.</title>
        <authorList>
            <person name="Reynolds N.K."/>
            <person name="Stajich J.E."/>
            <person name="Barry K."/>
            <person name="Grigoriev I.V."/>
            <person name="Crous P."/>
            <person name="Smith M.E."/>
        </authorList>
    </citation>
    <scope>NUCLEOTIDE SEQUENCE</scope>
    <source>
        <strain evidence="2">NRRL 1566</strain>
    </source>
</reference>
<feature type="non-terminal residue" evidence="2">
    <location>
        <position position="433"/>
    </location>
</feature>
<dbReference type="PANTHER" id="PTHR45662:SF7">
    <property type="entry name" value="SACI DOMAIN PROTEIN (AFU_ORTHOLOGUE AFUA_1G15890)"/>
    <property type="match status" value="1"/>
</dbReference>
<keyword evidence="2" id="KW-0378">Hydrolase</keyword>
<dbReference type="GO" id="GO:0046856">
    <property type="term" value="P:phosphatidylinositol dephosphorylation"/>
    <property type="evidence" value="ECO:0007669"/>
    <property type="project" value="TreeGrafter"/>
</dbReference>
<dbReference type="GO" id="GO:0043812">
    <property type="term" value="F:phosphatidylinositol-4-phosphate phosphatase activity"/>
    <property type="evidence" value="ECO:0007669"/>
    <property type="project" value="TreeGrafter"/>
</dbReference>
<dbReference type="InterPro" id="IPR002013">
    <property type="entry name" value="SAC_dom"/>
</dbReference>
<dbReference type="EC" id="3.1.3.36" evidence="2"/>
<dbReference type="AlphaFoldDB" id="A0A9W8IA86"/>
<dbReference type="Proteomes" id="UP001139887">
    <property type="component" value="Unassembled WGS sequence"/>
</dbReference>
<evidence type="ECO:0000313" key="2">
    <source>
        <dbReference type="EMBL" id="KAJ2843794.1"/>
    </source>
</evidence>
<dbReference type="PROSITE" id="PS50275">
    <property type="entry name" value="SAC"/>
    <property type="match status" value="1"/>
</dbReference>
<dbReference type="GO" id="GO:0005783">
    <property type="term" value="C:endoplasmic reticulum"/>
    <property type="evidence" value="ECO:0007669"/>
    <property type="project" value="TreeGrafter"/>
</dbReference>
<keyword evidence="3" id="KW-1185">Reference proteome</keyword>
<proteinExistence type="predicted"/>
<protein>
    <submittedName>
        <fullName evidence="2">Inositol-1,4,5-trisphosphate 5-phosphatase 1</fullName>
        <ecNumber evidence="2">3.1.3.36</ecNumber>
    </submittedName>
</protein>
<dbReference type="PANTHER" id="PTHR45662">
    <property type="entry name" value="PHOSPHATIDYLINOSITIDE PHOSPHATASE SAC1"/>
    <property type="match status" value="1"/>
</dbReference>
<dbReference type="EMBL" id="JANBUW010001290">
    <property type="protein sequence ID" value="KAJ2843794.1"/>
    <property type="molecule type" value="Genomic_DNA"/>
</dbReference>
<feature type="domain" description="SAC" evidence="1">
    <location>
        <begin position="164"/>
        <end position="374"/>
    </location>
</feature>
<dbReference type="GO" id="GO:0004439">
    <property type="term" value="F:phosphatidylinositol-4,5-bisphosphate 5-phosphatase activity"/>
    <property type="evidence" value="ECO:0007669"/>
    <property type="project" value="UniProtKB-EC"/>
</dbReference>